<keyword evidence="3" id="KW-0805">Transcription regulation</keyword>
<dbReference type="VEuPathDB" id="FungiDB:Z518_06395"/>
<dbReference type="InterPro" id="IPR050815">
    <property type="entry name" value="TF_fung"/>
</dbReference>
<proteinExistence type="predicted"/>
<dbReference type="HOGENOM" id="CLU_011581_2_1_1"/>
<evidence type="ECO:0000256" key="4">
    <source>
        <dbReference type="ARBA" id="ARBA00023163"/>
    </source>
</evidence>
<keyword evidence="9" id="KW-1185">Reference proteome</keyword>
<dbReference type="CDD" id="cd12148">
    <property type="entry name" value="fungal_TF_MHR"/>
    <property type="match status" value="1"/>
</dbReference>
<sequence>MELRTRQEQRQHSNNTSVNRIESQIPAVIETPGSPLLPSKFEAQELIRSYFSTLYPLPSYAFLHESSISQRHAEGTLDECLTLAICVITAVHLNLVKFFPLLSSRWIQRVEDMVWQQLENPSVLKLQALLLVVRYHIHTGAFQRAFMLAALAARGATGLRLNYARSDLSFLAQEIRRRLVWTFSMLDGLFSIGLPEFELCPIEAIHLQLPCRENDLASPSPVETEPVRPGNARNTKNLGLYALYIRSTFMRRNIMKFSRQTAQEKLHASDFLVRFEQLEQEINDMETESKRVTTYSPPELGNYVGIRWLARYLMVHLSWHQCRCDLYRLFLPGYRDAAPAHVLQHIESTFLANGAFQCWIHANAIIDILADVDQKCIGQVFLEFDTAVVAYHAARLVLFLKRNDSLELDFAITRAGLCVAVVKSTDYASPSTTLTSGRGIGNVPRLETMPPALRSLDQRDTDVTADYRASRNVPLDRHPQVRLEAHCSTTATAENNLNIGRSTRIADE</sequence>
<organism evidence="8 9">
    <name type="scientific">Rhinocladiella mackenziei CBS 650.93</name>
    <dbReference type="NCBI Taxonomy" id="1442369"/>
    <lineage>
        <taxon>Eukaryota</taxon>
        <taxon>Fungi</taxon>
        <taxon>Dikarya</taxon>
        <taxon>Ascomycota</taxon>
        <taxon>Pezizomycotina</taxon>
        <taxon>Eurotiomycetes</taxon>
        <taxon>Chaetothyriomycetidae</taxon>
        <taxon>Chaetothyriales</taxon>
        <taxon>Herpotrichiellaceae</taxon>
        <taxon>Rhinocladiella</taxon>
    </lineage>
</organism>
<evidence type="ECO:0000259" key="7">
    <source>
        <dbReference type="Pfam" id="PF04082"/>
    </source>
</evidence>
<keyword evidence="4" id="KW-0804">Transcription</keyword>
<dbReference type="Proteomes" id="UP000053617">
    <property type="component" value="Unassembled WGS sequence"/>
</dbReference>
<dbReference type="EMBL" id="KN847478">
    <property type="protein sequence ID" value="KIX05523.1"/>
    <property type="molecule type" value="Genomic_DNA"/>
</dbReference>
<dbReference type="OrthoDB" id="2563500at2759"/>
<dbReference type="STRING" id="1442369.A0A0D2H558"/>
<keyword evidence="2" id="KW-0479">Metal-binding</keyword>
<protein>
    <recommendedName>
        <fullName evidence="7">Xylanolytic transcriptional activator regulatory domain-containing protein</fullName>
    </recommendedName>
</protein>
<evidence type="ECO:0000256" key="6">
    <source>
        <dbReference type="SAM" id="Coils"/>
    </source>
</evidence>
<gene>
    <name evidence="8" type="ORF">Z518_06395</name>
</gene>
<feature type="coiled-coil region" evidence="6">
    <location>
        <begin position="268"/>
        <end position="295"/>
    </location>
</feature>
<dbReference type="RefSeq" id="XP_013272659.1">
    <property type="nucleotide sequence ID" value="XM_013417205.1"/>
</dbReference>
<dbReference type="GO" id="GO:0005634">
    <property type="term" value="C:nucleus"/>
    <property type="evidence" value="ECO:0007669"/>
    <property type="project" value="UniProtKB-SubCell"/>
</dbReference>
<dbReference type="GO" id="GO:0006351">
    <property type="term" value="P:DNA-templated transcription"/>
    <property type="evidence" value="ECO:0007669"/>
    <property type="project" value="InterPro"/>
</dbReference>
<dbReference type="PANTHER" id="PTHR47338:SF7">
    <property type="entry name" value="ZN(II)2CYS6 TRANSCRIPTION FACTOR (EUROFUNG)"/>
    <property type="match status" value="1"/>
</dbReference>
<reference evidence="8 9" key="1">
    <citation type="submission" date="2015-01" db="EMBL/GenBank/DDBJ databases">
        <title>The Genome Sequence of Rhinocladiella mackenzie CBS 650.93.</title>
        <authorList>
            <consortium name="The Broad Institute Genomics Platform"/>
            <person name="Cuomo C."/>
            <person name="de Hoog S."/>
            <person name="Gorbushina A."/>
            <person name="Stielow B."/>
            <person name="Teixiera M."/>
            <person name="Abouelleil A."/>
            <person name="Chapman S.B."/>
            <person name="Priest M."/>
            <person name="Young S.K."/>
            <person name="Wortman J."/>
            <person name="Nusbaum C."/>
            <person name="Birren B."/>
        </authorList>
    </citation>
    <scope>NUCLEOTIDE SEQUENCE [LARGE SCALE GENOMIC DNA]</scope>
    <source>
        <strain evidence="8 9">CBS 650.93</strain>
    </source>
</reference>
<dbReference type="AlphaFoldDB" id="A0A0D2H558"/>
<dbReference type="InterPro" id="IPR007219">
    <property type="entry name" value="XnlR_reg_dom"/>
</dbReference>
<dbReference type="Pfam" id="PF04082">
    <property type="entry name" value="Fungal_trans"/>
    <property type="match status" value="1"/>
</dbReference>
<dbReference type="GO" id="GO:0000981">
    <property type="term" value="F:DNA-binding transcription factor activity, RNA polymerase II-specific"/>
    <property type="evidence" value="ECO:0007669"/>
    <property type="project" value="InterPro"/>
</dbReference>
<evidence type="ECO:0000256" key="1">
    <source>
        <dbReference type="ARBA" id="ARBA00004123"/>
    </source>
</evidence>
<feature type="domain" description="Xylanolytic transcriptional activator regulatory" evidence="7">
    <location>
        <begin position="48"/>
        <end position="220"/>
    </location>
</feature>
<evidence type="ECO:0000256" key="5">
    <source>
        <dbReference type="ARBA" id="ARBA00023242"/>
    </source>
</evidence>
<dbReference type="GO" id="GO:0003677">
    <property type="term" value="F:DNA binding"/>
    <property type="evidence" value="ECO:0007669"/>
    <property type="project" value="InterPro"/>
</dbReference>
<dbReference type="GeneID" id="25294466"/>
<dbReference type="GO" id="GO:0008270">
    <property type="term" value="F:zinc ion binding"/>
    <property type="evidence" value="ECO:0007669"/>
    <property type="project" value="InterPro"/>
</dbReference>
<evidence type="ECO:0000313" key="9">
    <source>
        <dbReference type="Proteomes" id="UP000053617"/>
    </source>
</evidence>
<evidence type="ECO:0000256" key="3">
    <source>
        <dbReference type="ARBA" id="ARBA00023015"/>
    </source>
</evidence>
<comment type="subcellular location">
    <subcellularLocation>
        <location evidence="1">Nucleus</location>
    </subcellularLocation>
</comment>
<accession>A0A0D2H558</accession>
<dbReference type="PANTHER" id="PTHR47338">
    <property type="entry name" value="ZN(II)2CYS6 TRANSCRIPTION FACTOR (EUROFUNG)-RELATED"/>
    <property type="match status" value="1"/>
</dbReference>
<name>A0A0D2H558_9EURO</name>
<keyword evidence="6" id="KW-0175">Coiled coil</keyword>
<evidence type="ECO:0000313" key="8">
    <source>
        <dbReference type="EMBL" id="KIX05523.1"/>
    </source>
</evidence>
<evidence type="ECO:0000256" key="2">
    <source>
        <dbReference type="ARBA" id="ARBA00022723"/>
    </source>
</evidence>
<keyword evidence="5" id="KW-0539">Nucleus</keyword>